<evidence type="ECO:0000256" key="4">
    <source>
        <dbReference type="ARBA" id="ARBA00034099"/>
    </source>
</evidence>
<keyword evidence="3" id="KW-0325">Glycoprotein</keyword>
<organism evidence="6 7">
    <name type="scientific">Muraenolepis orangiensis</name>
    <name type="common">Patagonian moray cod</name>
    <dbReference type="NCBI Taxonomy" id="630683"/>
    <lineage>
        <taxon>Eukaryota</taxon>
        <taxon>Metazoa</taxon>
        <taxon>Chordata</taxon>
        <taxon>Craniata</taxon>
        <taxon>Vertebrata</taxon>
        <taxon>Euteleostomi</taxon>
        <taxon>Actinopterygii</taxon>
        <taxon>Neopterygii</taxon>
        <taxon>Teleostei</taxon>
        <taxon>Neoteleostei</taxon>
        <taxon>Acanthomorphata</taxon>
        <taxon>Zeiogadaria</taxon>
        <taxon>Gadariae</taxon>
        <taxon>Gadiformes</taxon>
        <taxon>Muraenolepidoidei</taxon>
        <taxon>Muraenolepididae</taxon>
        <taxon>Muraenolepis</taxon>
    </lineage>
</organism>
<keyword evidence="7" id="KW-1185">Reference proteome</keyword>
<name>A0A9Q0ETQ6_9TELE</name>
<evidence type="ECO:0000313" key="7">
    <source>
        <dbReference type="Proteomes" id="UP001148018"/>
    </source>
</evidence>
<dbReference type="GO" id="GO:0007214">
    <property type="term" value="P:gamma-aminobutyric acid signaling pathway"/>
    <property type="evidence" value="ECO:0007669"/>
    <property type="project" value="InterPro"/>
</dbReference>
<evidence type="ECO:0000256" key="5">
    <source>
        <dbReference type="SAM" id="MobiDB-lite"/>
    </source>
</evidence>
<keyword evidence="2" id="KW-1015">Disulfide bond</keyword>
<dbReference type="OrthoDB" id="8890589at2759"/>
<sequence>MYGSFNSRGPPVGHHTLNTATRRLRSSGPAPPPAPSRGSPAGGGAGGGVGGRGAGGGGRSSTDSRCSAGGGRAVQQYGRDKAMTPWLLVAVIGLCAGFGPSKQDEEEYEDVPINKTWVLSPKVYESDVTAVLNKLLLGYDNKLRPDIGAGVWDSTYTLCMKCHSVLEQSLPLLCGQPP</sequence>
<evidence type="ECO:0000256" key="1">
    <source>
        <dbReference type="ARBA" id="ARBA00023018"/>
    </source>
</evidence>
<proteinExistence type="predicted"/>
<dbReference type="EMBL" id="JANIIK010000035">
    <property type="protein sequence ID" value="KAJ3613221.1"/>
    <property type="molecule type" value="Genomic_DNA"/>
</dbReference>
<feature type="compositionally biased region" description="Gly residues" evidence="5">
    <location>
        <begin position="40"/>
        <end position="59"/>
    </location>
</feature>
<dbReference type="PRINTS" id="PR01620">
    <property type="entry name" value="GABAARGAMMA"/>
</dbReference>
<protein>
    <submittedName>
        <fullName evidence="6">Uncharacterized protein</fullName>
    </submittedName>
</protein>
<dbReference type="GO" id="GO:0006821">
    <property type="term" value="P:chloride transport"/>
    <property type="evidence" value="ECO:0007669"/>
    <property type="project" value="InterPro"/>
</dbReference>
<feature type="region of interest" description="Disordered" evidence="5">
    <location>
        <begin position="1"/>
        <end position="72"/>
    </location>
</feature>
<comment type="caution">
    <text evidence="6">The sequence shown here is derived from an EMBL/GenBank/DDBJ whole genome shotgun (WGS) entry which is preliminary data.</text>
</comment>
<dbReference type="GO" id="GO:0004890">
    <property type="term" value="F:GABA-A receptor activity"/>
    <property type="evidence" value="ECO:0007669"/>
    <property type="project" value="InterPro"/>
</dbReference>
<dbReference type="InterPro" id="IPR005437">
    <property type="entry name" value="GABRG-1/4"/>
</dbReference>
<evidence type="ECO:0000313" key="6">
    <source>
        <dbReference type="EMBL" id="KAJ3613221.1"/>
    </source>
</evidence>
<reference evidence="6" key="1">
    <citation type="submission" date="2022-07" db="EMBL/GenBank/DDBJ databases">
        <title>Chromosome-level genome of Muraenolepis orangiensis.</title>
        <authorList>
            <person name="Kim J."/>
        </authorList>
    </citation>
    <scope>NUCLEOTIDE SEQUENCE</scope>
    <source>
        <strain evidence="6">KU_S4_2022</strain>
        <tissue evidence="6">Muscle</tissue>
    </source>
</reference>
<accession>A0A9Q0ETQ6</accession>
<evidence type="ECO:0000256" key="2">
    <source>
        <dbReference type="ARBA" id="ARBA00023157"/>
    </source>
</evidence>
<dbReference type="Proteomes" id="UP001148018">
    <property type="component" value="Unassembled WGS sequence"/>
</dbReference>
<dbReference type="AlphaFoldDB" id="A0A9Q0ETQ6"/>
<gene>
    <name evidence="6" type="ORF">NHX12_019471</name>
</gene>
<comment type="subcellular location">
    <subcellularLocation>
        <location evidence="4">Synaptic cell membrane</location>
        <topology evidence="4">Multi-pass membrane protein</topology>
    </subcellularLocation>
</comment>
<evidence type="ECO:0000256" key="3">
    <source>
        <dbReference type="ARBA" id="ARBA00023180"/>
    </source>
</evidence>
<keyword evidence="1" id="KW-0770">Synapse</keyword>
<dbReference type="GO" id="GO:0097060">
    <property type="term" value="C:synaptic membrane"/>
    <property type="evidence" value="ECO:0007669"/>
    <property type="project" value="UniProtKB-SubCell"/>
</dbReference>